<comment type="caution">
    <text evidence="2">The sequence shown here is derived from an EMBL/GenBank/DDBJ whole genome shotgun (WGS) entry which is preliminary data.</text>
</comment>
<evidence type="ECO:0008006" key="4">
    <source>
        <dbReference type="Google" id="ProtNLM"/>
    </source>
</evidence>
<sequence>MKIIQNLLAVSILFAMLTFTSCRTEEVEIIEAPQEEVLVANSPAAILMKNIATNDGSADNIIDNSNCFNILLPVTVFVNGLEIIVDSEDDFNTIEAIFDEFEDDNDDLQIQFPIVIVAADYTQITINNLAEFTALSANCNGPNVSDDDIECLDFQYPIIASIFNANNELLDTITIQTDEQMYNFIDTINVNDIINIQFPITVTTFDGLTITVNDFNELVSTINDYADACDEDDDNDYNDDDCNDCTDNQLTNILTQCTDWTVDKLERNDIDLEDNFTGYTFNFTANGTINITSVGGNYTGTWAASGSGNNISVTVTVPDFTDLNNTWILHEIEQDGETKVDLRLGDDRLRFESDCTGTGGGNVDDTALTNALTMGDWYITYYFDDADETANYNGYVFNFASDGNATTTISGTATPGFWTTSAGDQTALELNLNFGTSVPLDELAEDWDVLEVTNDIIRLKDISGGNGSNDYLTFERNPSGGGPNNLSIVLGSGNWVVSSYTDDGVDETADYNGYQLNFDSNGTVIADNGTPINGTWTTQSSGSVLILDFGTSMPFDELNDDWDVVSITSTQVKVQDVSGGNGGTDILILDKL</sequence>
<dbReference type="PROSITE" id="PS51257">
    <property type="entry name" value="PROKAR_LIPOPROTEIN"/>
    <property type="match status" value="1"/>
</dbReference>
<dbReference type="Proteomes" id="UP000619238">
    <property type="component" value="Unassembled WGS sequence"/>
</dbReference>
<dbReference type="RefSeq" id="WP_187561908.1">
    <property type="nucleotide sequence ID" value="NZ_JACGWS010000005.1"/>
</dbReference>
<feature type="chain" id="PRO_5046186648" description="Lipocalin-like domain-containing protein" evidence="1">
    <location>
        <begin position="25"/>
        <end position="592"/>
    </location>
</feature>
<gene>
    <name evidence="2" type="ORF">H2O64_09240</name>
</gene>
<evidence type="ECO:0000313" key="2">
    <source>
        <dbReference type="EMBL" id="MBC8754853.1"/>
    </source>
</evidence>
<organism evidence="2 3">
    <name type="scientific">Kordia aestuariivivens</name>
    <dbReference type="NCBI Taxonomy" id="2759037"/>
    <lineage>
        <taxon>Bacteria</taxon>
        <taxon>Pseudomonadati</taxon>
        <taxon>Bacteroidota</taxon>
        <taxon>Flavobacteriia</taxon>
        <taxon>Flavobacteriales</taxon>
        <taxon>Flavobacteriaceae</taxon>
        <taxon>Kordia</taxon>
    </lineage>
</organism>
<keyword evidence="3" id="KW-1185">Reference proteome</keyword>
<protein>
    <recommendedName>
        <fullName evidence="4">Lipocalin-like domain-containing protein</fullName>
    </recommendedName>
</protein>
<reference evidence="2 3" key="1">
    <citation type="submission" date="2020-07" db="EMBL/GenBank/DDBJ databases">
        <title>Description of Kordia aestuariivivens sp. nov., isolated from a tidal flat.</title>
        <authorList>
            <person name="Park S."/>
            <person name="Yoon J.-H."/>
        </authorList>
    </citation>
    <scope>NUCLEOTIDE SEQUENCE [LARGE SCALE GENOMIC DNA]</scope>
    <source>
        <strain evidence="2 3">YSTF-M3</strain>
    </source>
</reference>
<proteinExistence type="predicted"/>
<evidence type="ECO:0000256" key="1">
    <source>
        <dbReference type="SAM" id="SignalP"/>
    </source>
</evidence>
<feature type="signal peptide" evidence="1">
    <location>
        <begin position="1"/>
        <end position="24"/>
    </location>
</feature>
<accession>A0ABR7Q8T3</accession>
<evidence type="ECO:0000313" key="3">
    <source>
        <dbReference type="Proteomes" id="UP000619238"/>
    </source>
</evidence>
<keyword evidence="1" id="KW-0732">Signal</keyword>
<dbReference type="EMBL" id="JACGWS010000005">
    <property type="protein sequence ID" value="MBC8754853.1"/>
    <property type="molecule type" value="Genomic_DNA"/>
</dbReference>
<name>A0ABR7Q8T3_9FLAO</name>